<evidence type="ECO:0000313" key="4">
    <source>
        <dbReference type="Proteomes" id="UP000019132"/>
    </source>
</evidence>
<dbReference type="SUPFAM" id="SSF118359">
    <property type="entry name" value="Expressed protein At2g23090/F21P24.15"/>
    <property type="match status" value="1"/>
</dbReference>
<dbReference type="HOGENOM" id="CLU_181109_0_0_1"/>
<dbReference type="InterPro" id="IPR026939">
    <property type="entry name" value="ZNF706/At2g23090_sf"/>
</dbReference>
<evidence type="ECO:0000313" key="3">
    <source>
        <dbReference type="EnsemblProtists" id="PYU1_T001966"/>
    </source>
</evidence>
<reference evidence="3" key="3">
    <citation type="submission" date="2015-02" db="UniProtKB">
        <authorList>
            <consortium name="EnsemblProtists"/>
        </authorList>
    </citation>
    <scope>IDENTIFICATION</scope>
    <source>
        <strain evidence="3">DAOM BR144</strain>
    </source>
</reference>
<dbReference type="OMA" id="VICKVCY"/>
<dbReference type="InParanoid" id="K3WAH5"/>
<name>K3WAH5_GLOUD</name>
<protein>
    <recommendedName>
        <fullName evidence="2">At2g23090-like zinc-binding domain-containing protein</fullName>
    </recommendedName>
</protein>
<sequence>MGGGNGQKSATARERNAAKKMKEAKLKQREANKGKITADREGLKCKICMTTFMITANIKLLEEHFNSKHNQKGMTITQCFPHLAASS</sequence>
<dbReference type="VEuPathDB" id="FungiDB:PYU1_G001964"/>
<reference evidence="4" key="2">
    <citation type="submission" date="2010-04" db="EMBL/GenBank/DDBJ databases">
        <authorList>
            <person name="Buell R."/>
            <person name="Hamilton J."/>
            <person name="Hostetler J."/>
        </authorList>
    </citation>
    <scope>NUCLEOTIDE SEQUENCE [LARGE SCALE GENOMIC DNA]</scope>
    <source>
        <strain evidence="4">DAOM:BR144</strain>
    </source>
</reference>
<dbReference type="Proteomes" id="UP000019132">
    <property type="component" value="Unassembled WGS sequence"/>
</dbReference>
<dbReference type="Pfam" id="PF12907">
    <property type="entry name" value="zf-met2"/>
    <property type="match status" value="1"/>
</dbReference>
<dbReference type="InterPro" id="IPR039438">
    <property type="entry name" value="At2g23090-like_Znf"/>
</dbReference>
<reference evidence="4" key="1">
    <citation type="journal article" date="2010" name="Genome Biol.">
        <title>Genome sequence of the necrotrophic plant pathogen Pythium ultimum reveals original pathogenicity mechanisms and effector repertoire.</title>
        <authorList>
            <person name="Levesque C.A."/>
            <person name="Brouwer H."/>
            <person name="Cano L."/>
            <person name="Hamilton J.P."/>
            <person name="Holt C."/>
            <person name="Huitema E."/>
            <person name="Raffaele S."/>
            <person name="Robideau G.P."/>
            <person name="Thines M."/>
            <person name="Win J."/>
            <person name="Zerillo M.M."/>
            <person name="Beakes G.W."/>
            <person name="Boore J.L."/>
            <person name="Busam D."/>
            <person name="Dumas B."/>
            <person name="Ferriera S."/>
            <person name="Fuerstenberg S.I."/>
            <person name="Gachon C.M."/>
            <person name="Gaulin E."/>
            <person name="Govers F."/>
            <person name="Grenville-Briggs L."/>
            <person name="Horner N."/>
            <person name="Hostetler J."/>
            <person name="Jiang R.H."/>
            <person name="Johnson J."/>
            <person name="Krajaejun T."/>
            <person name="Lin H."/>
            <person name="Meijer H.J."/>
            <person name="Moore B."/>
            <person name="Morris P."/>
            <person name="Phuntmart V."/>
            <person name="Puiu D."/>
            <person name="Shetty J."/>
            <person name="Stajich J.E."/>
            <person name="Tripathy S."/>
            <person name="Wawra S."/>
            <person name="van West P."/>
            <person name="Whitty B.R."/>
            <person name="Coutinho P.M."/>
            <person name="Henrissat B."/>
            <person name="Martin F."/>
            <person name="Thomas P.D."/>
            <person name="Tyler B.M."/>
            <person name="De Vries R.P."/>
            <person name="Kamoun S."/>
            <person name="Yandell M."/>
            <person name="Tisserat N."/>
            <person name="Buell C.R."/>
        </authorList>
    </citation>
    <scope>NUCLEOTIDE SEQUENCE</scope>
    <source>
        <strain evidence="4">DAOM:BR144</strain>
    </source>
</reference>
<dbReference type="InterPro" id="IPR039713">
    <property type="entry name" value="At2g23090-like"/>
</dbReference>
<dbReference type="Gene3D" id="4.10.1050.10">
    <property type="entry name" value="At2g23090-like"/>
    <property type="match status" value="1"/>
</dbReference>
<accession>K3WAH5</accession>
<dbReference type="eggNOG" id="ENOG502S3K4">
    <property type="taxonomic scope" value="Eukaryota"/>
</dbReference>
<feature type="domain" description="At2g23090-like zinc-binding" evidence="2">
    <location>
        <begin position="44"/>
        <end position="83"/>
    </location>
</feature>
<dbReference type="AlphaFoldDB" id="K3WAH5"/>
<feature type="compositionally biased region" description="Basic and acidic residues" evidence="1">
    <location>
        <begin position="11"/>
        <end position="33"/>
    </location>
</feature>
<dbReference type="EnsemblProtists" id="PYU1_T001966">
    <property type="protein sequence ID" value="PYU1_T001966"/>
    <property type="gene ID" value="PYU1_G001964"/>
</dbReference>
<dbReference type="STRING" id="431595.K3WAH5"/>
<dbReference type="EMBL" id="GL376634">
    <property type="status" value="NOT_ANNOTATED_CDS"/>
    <property type="molecule type" value="Genomic_DNA"/>
</dbReference>
<dbReference type="PANTHER" id="PTHR33788:SF1">
    <property type="entry name" value="ZINC-BINDING PROTEIN"/>
    <property type="match status" value="1"/>
</dbReference>
<dbReference type="PANTHER" id="PTHR33788">
    <property type="entry name" value="OS07G0114300 PROTEIN"/>
    <property type="match status" value="1"/>
</dbReference>
<feature type="region of interest" description="Disordered" evidence="1">
    <location>
        <begin position="1"/>
        <end position="33"/>
    </location>
</feature>
<organism evidence="3 4">
    <name type="scientific">Globisporangium ultimum (strain ATCC 200006 / CBS 805.95 / DAOM BR144)</name>
    <name type="common">Pythium ultimum</name>
    <dbReference type="NCBI Taxonomy" id="431595"/>
    <lineage>
        <taxon>Eukaryota</taxon>
        <taxon>Sar</taxon>
        <taxon>Stramenopiles</taxon>
        <taxon>Oomycota</taxon>
        <taxon>Peronosporomycetes</taxon>
        <taxon>Pythiales</taxon>
        <taxon>Pythiaceae</taxon>
        <taxon>Globisporangium</taxon>
    </lineage>
</organism>
<evidence type="ECO:0000256" key="1">
    <source>
        <dbReference type="SAM" id="MobiDB-lite"/>
    </source>
</evidence>
<proteinExistence type="predicted"/>
<evidence type="ECO:0000259" key="2">
    <source>
        <dbReference type="Pfam" id="PF12907"/>
    </source>
</evidence>
<keyword evidence="4" id="KW-1185">Reference proteome</keyword>